<dbReference type="InterPro" id="IPR001087">
    <property type="entry name" value="GDSL"/>
</dbReference>
<evidence type="ECO:0000256" key="7">
    <source>
        <dbReference type="ARBA" id="ARBA00023098"/>
    </source>
</evidence>
<dbReference type="PANTHER" id="PTHR45650">
    <property type="entry name" value="GDSL-LIKE LIPASE/ACYLHYDROLASE-RELATED"/>
    <property type="match status" value="1"/>
</dbReference>
<dbReference type="Pfam" id="PF00657">
    <property type="entry name" value="Lipase_GDSL"/>
    <property type="match status" value="1"/>
</dbReference>
<keyword evidence="3" id="KW-0964">Secreted</keyword>
<dbReference type="CDD" id="cd01837">
    <property type="entry name" value="SGNH_plant_lipase_like"/>
    <property type="match status" value="1"/>
</dbReference>
<keyword evidence="7" id="KW-0443">Lipid metabolism</keyword>
<dbReference type="PANTHER" id="PTHR45650:SF24">
    <property type="entry name" value="GDSL ESTERASE_LIPASE 7-LIKE"/>
    <property type="match status" value="1"/>
</dbReference>
<evidence type="ECO:0008006" key="11">
    <source>
        <dbReference type="Google" id="ProtNLM"/>
    </source>
</evidence>
<evidence type="ECO:0000256" key="2">
    <source>
        <dbReference type="ARBA" id="ARBA00008668"/>
    </source>
</evidence>
<gene>
    <name evidence="9" type="ORF">JRO89_XS04G0073900</name>
</gene>
<evidence type="ECO:0000256" key="5">
    <source>
        <dbReference type="ARBA" id="ARBA00022801"/>
    </source>
</evidence>
<keyword evidence="10" id="KW-1185">Reference proteome</keyword>
<feature type="chain" id="PRO_5047047343" description="GDSL esterase/lipase" evidence="8">
    <location>
        <begin position="29"/>
        <end position="397"/>
    </location>
</feature>
<dbReference type="Gene3D" id="3.40.50.1110">
    <property type="entry name" value="SGNH hydrolase"/>
    <property type="match status" value="1"/>
</dbReference>
<protein>
    <recommendedName>
        <fullName evidence="11">GDSL esterase/lipase</fullName>
    </recommendedName>
</protein>
<accession>A0ABQ8I4H5</accession>
<evidence type="ECO:0000256" key="1">
    <source>
        <dbReference type="ARBA" id="ARBA00004613"/>
    </source>
</evidence>
<evidence type="ECO:0000313" key="10">
    <source>
        <dbReference type="Proteomes" id="UP000827721"/>
    </source>
</evidence>
<proteinExistence type="inferred from homology"/>
<sequence>MVSSHTTSLLGFFVLFNLFLGNLQDVASSKIPSGDPTVVPPFHVSEKDLLKFMQLGDNISFHVPALYVFGDSTVDNGNNNFLVSQAKANYPPYGVDFDTGIPTGRYTNGRNEADFIAQMVGLPFPPPYLGLSDSKNKTIRTGVNYGSGGCGVLSTGKSFLGTCLPFYKQIHYFETTLNNLKSEFNDDKAFAYYLSKSLIFIDIGNVDVSNDYNDPATNISSKYTVRQYARLVSKEFSKSLKKLYRLGARKFLVNNLGAMGCIPAQVNGQKQNTLCVEETNDRAVIYNDLLSRMLPKLQSRLAGSKFVLGDAYKVLMDIVAFPTQYGISNTRNSCCIGINGNSTLPCAPNMKSCNNSNQHAFFDSFHQSEAVHFLITKRCSKESSICSPINLVDLLKA</sequence>
<dbReference type="InterPro" id="IPR051238">
    <property type="entry name" value="GDSL_esterase/lipase"/>
</dbReference>
<evidence type="ECO:0000313" key="9">
    <source>
        <dbReference type="EMBL" id="KAH7571534.1"/>
    </source>
</evidence>
<reference evidence="9 10" key="1">
    <citation type="submission" date="2021-02" db="EMBL/GenBank/DDBJ databases">
        <title>Plant Genome Project.</title>
        <authorList>
            <person name="Zhang R.-G."/>
        </authorList>
    </citation>
    <scope>NUCLEOTIDE SEQUENCE [LARGE SCALE GENOMIC DNA]</scope>
    <source>
        <tissue evidence="9">Leaves</tissue>
    </source>
</reference>
<keyword evidence="4 8" id="KW-0732">Signal</keyword>
<comment type="caution">
    <text evidence="9">The sequence shown here is derived from an EMBL/GenBank/DDBJ whole genome shotgun (WGS) entry which is preliminary data.</text>
</comment>
<comment type="subcellular location">
    <subcellularLocation>
        <location evidence="1">Secreted</location>
    </subcellularLocation>
</comment>
<keyword evidence="5" id="KW-0378">Hydrolase</keyword>
<dbReference type="EMBL" id="JAFEMO010000004">
    <property type="protein sequence ID" value="KAH7571534.1"/>
    <property type="molecule type" value="Genomic_DNA"/>
</dbReference>
<evidence type="ECO:0000256" key="3">
    <source>
        <dbReference type="ARBA" id="ARBA00022525"/>
    </source>
</evidence>
<dbReference type="InterPro" id="IPR036514">
    <property type="entry name" value="SGNH_hydro_sf"/>
</dbReference>
<evidence type="ECO:0000256" key="4">
    <source>
        <dbReference type="ARBA" id="ARBA00022729"/>
    </source>
</evidence>
<dbReference type="InterPro" id="IPR035669">
    <property type="entry name" value="SGNH_plant_lipase-like"/>
</dbReference>
<evidence type="ECO:0000256" key="6">
    <source>
        <dbReference type="ARBA" id="ARBA00022963"/>
    </source>
</evidence>
<keyword evidence="6" id="KW-0442">Lipid degradation</keyword>
<evidence type="ECO:0000256" key="8">
    <source>
        <dbReference type="SAM" id="SignalP"/>
    </source>
</evidence>
<feature type="signal peptide" evidence="8">
    <location>
        <begin position="1"/>
        <end position="28"/>
    </location>
</feature>
<organism evidence="9 10">
    <name type="scientific">Xanthoceras sorbifolium</name>
    <dbReference type="NCBI Taxonomy" id="99658"/>
    <lineage>
        <taxon>Eukaryota</taxon>
        <taxon>Viridiplantae</taxon>
        <taxon>Streptophyta</taxon>
        <taxon>Embryophyta</taxon>
        <taxon>Tracheophyta</taxon>
        <taxon>Spermatophyta</taxon>
        <taxon>Magnoliopsida</taxon>
        <taxon>eudicotyledons</taxon>
        <taxon>Gunneridae</taxon>
        <taxon>Pentapetalae</taxon>
        <taxon>rosids</taxon>
        <taxon>malvids</taxon>
        <taxon>Sapindales</taxon>
        <taxon>Sapindaceae</taxon>
        <taxon>Xanthoceroideae</taxon>
        <taxon>Xanthoceras</taxon>
    </lineage>
</organism>
<comment type="similarity">
    <text evidence="2">Belongs to the 'GDSL' lipolytic enzyme family.</text>
</comment>
<dbReference type="Proteomes" id="UP000827721">
    <property type="component" value="Unassembled WGS sequence"/>
</dbReference>
<name>A0ABQ8I4H5_9ROSI</name>